<comment type="caution">
    <text evidence="4">The sequence shown here is derived from an EMBL/GenBank/DDBJ whole genome shotgun (WGS) entry which is preliminary data.</text>
</comment>
<feature type="transmembrane region" description="Helical" evidence="1">
    <location>
        <begin position="43"/>
        <end position="60"/>
    </location>
</feature>
<reference evidence="4 5" key="1">
    <citation type="submission" date="2019-09" db="EMBL/GenBank/DDBJ databases">
        <title>Draft Whole-Genome sequence of Blastochloris sulfoviridis DSM 729.</title>
        <authorList>
            <person name="Meyer T.E."/>
            <person name="Kyndt J.A."/>
        </authorList>
    </citation>
    <scope>NUCLEOTIDE SEQUENCE [LARGE SCALE GENOMIC DNA]</scope>
    <source>
        <strain evidence="4 5">DSM 729</strain>
    </source>
</reference>
<feature type="transmembrane region" description="Helical" evidence="1">
    <location>
        <begin position="270"/>
        <end position="290"/>
    </location>
</feature>
<feature type="transmembrane region" description="Helical" evidence="1">
    <location>
        <begin position="91"/>
        <end position="112"/>
    </location>
</feature>
<feature type="transmembrane region" description="Helical" evidence="1">
    <location>
        <begin position="396"/>
        <end position="417"/>
    </location>
</feature>
<feature type="transmembrane region" description="Helical" evidence="1">
    <location>
        <begin position="118"/>
        <end position="136"/>
    </location>
</feature>
<dbReference type="Pfam" id="PF13194">
    <property type="entry name" value="DUF4010"/>
    <property type="match status" value="1"/>
</dbReference>
<name>A0A5M6I5Y4_9HYPH</name>
<feature type="transmembrane region" description="Helical" evidence="1">
    <location>
        <begin position="311"/>
        <end position="332"/>
    </location>
</feature>
<keyword evidence="5" id="KW-1185">Reference proteome</keyword>
<dbReference type="InterPro" id="IPR049177">
    <property type="entry name" value="MgtC_SapB_SrpB_YhiD_N"/>
</dbReference>
<evidence type="ECO:0000256" key="1">
    <source>
        <dbReference type="SAM" id="Phobius"/>
    </source>
</evidence>
<proteinExistence type="predicted"/>
<protein>
    <submittedName>
        <fullName evidence="4">MgtC/SapB family protein</fullName>
    </submittedName>
</protein>
<dbReference type="Proteomes" id="UP000323886">
    <property type="component" value="Unassembled WGS sequence"/>
</dbReference>
<feature type="transmembrane region" description="Helical" evidence="1">
    <location>
        <begin position="240"/>
        <end position="264"/>
    </location>
</feature>
<sequence length="419" mass="41077">MELADLFQRLALALGVGLLIGVERGWRQRGEAPGQRTAGLRTYTLIGMLGGVVGAIALALPAGAGLLLGLAFATLGAVFAAFQFRESVHDGTFSVTGTVAGLVTFALGAYAMAGDPHLVAAAGVATAGILAAREPLHAFVARITWPELRSALLLLGMTFIALPLVPDRTVGPYGGLNPRELLLVVIVLAAVAFGGYAAVKLLGARRGQLVAGAAGGLVSSTAVTLANARRAAAGEGDPQLLAGAALVAGAVSLTRTAILLTVLLGTAGVAAPPLLAAAGAALACGLVFSWRRTTPPGSEPALSNPFALGSVLQYALLLVAVTAASRAAAAALGPEATLAVAGIAGAADLDAATFAMADLARKGGDATLPSLGVLLAAATNTTLKAALGAAAGGWAFAGPLALGSAAMVAAGALVWALTG</sequence>
<keyword evidence="1" id="KW-1133">Transmembrane helix</keyword>
<dbReference type="AlphaFoldDB" id="A0A5M6I5Y4"/>
<evidence type="ECO:0000259" key="3">
    <source>
        <dbReference type="Pfam" id="PF13194"/>
    </source>
</evidence>
<feature type="transmembrane region" description="Helical" evidence="1">
    <location>
        <begin position="181"/>
        <end position="199"/>
    </location>
</feature>
<evidence type="ECO:0000259" key="2">
    <source>
        <dbReference type="Pfam" id="PF02308"/>
    </source>
</evidence>
<evidence type="ECO:0000313" key="4">
    <source>
        <dbReference type="EMBL" id="KAA5603572.1"/>
    </source>
</evidence>
<dbReference type="InterPro" id="IPR025105">
    <property type="entry name" value="DUF4010"/>
</dbReference>
<organism evidence="4 5">
    <name type="scientific">Blastochloris sulfoviridis</name>
    <dbReference type="NCBI Taxonomy" id="50712"/>
    <lineage>
        <taxon>Bacteria</taxon>
        <taxon>Pseudomonadati</taxon>
        <taxon>Pseudomonadota</taxon>
        <taxon>Alphaproteobacteria</taxon>
        <taxon>Hyphomicrobiales</taxon>
        <taxon>Blastochloridaceae</taxon>
        <taxon>Blastochloris</taxon>
    </lineage>
</organism>
<feature type="domain" description="MgtC/SapB/SrpB/YhiD N-terminal" evidence="2">
    <location>
        <begin position="10"/>
        <end position="138"/>
    </location>
</feature>
<feature type="domain" description="DUF4010" evidence="3">
    <location>
        <begin position="186"/>
        <end position="392"/>
    </location>
</feature>
<dbReference type="RefSeq" id="WP_150095682.1">
    <property type="nucleotide sequence ID" value="NZ_VWPL01000001.1"/>
</dbReference>
<feature type="transmembrane region" description="Helical" evidence="1">
    <location>
        <begin position="148"/>
        <end position="166"/>
    </location>
</feature>
<keyword evidence="1" id="KW-0472">Membrane</keyword>
<dbReference type="PANTHER" id="PTHR39084:SF1">
    <property type="entry name" value="DUF4010 DOMAIN-CONTAINING PROTEIN"/>
    <property type="match status" value="1"/>
</dbReference>
<accession>A0A5M6I5Y4</accession>
<dbReference type="OrthoDB" id="9813718at2"/>
<feature type="transmembrane region" description="Helical" evidence="1">
    <location>
        <begin position="6"/>
        <end position="22"/>
    </location>
</feature>
<feature type="transmembrane region" description="Helical" evidence="1">
    <location>
        <begin position="66"/>
        <end position="84"/>
    </location>
</feature>
<dbReference type="Pfam" id="PF02308">
    <property type="entry name" value="MgtC"/>
    <property type="match status" value="1"/>
</dbReference>
<dbReference type="PANTHER" id="PTHR39084">
    <property type="entry name" value="MEMBRANE PROTEIN-RELATED"/>
    <property type="match status" value="1"/>
</dbReference>
<evidence type="ECO:0000313" key="5">
    <source>
        <dbReference type="Proteomes" id="UP000323886"/>
    </source>
</evidence>
<gene>
    <name evidence="4" type="ORF">F1193_00315</name>
</gene>
<keyword evidence="1" id="KW-0812">Transmembrane</keyword>
<dbReference type="EMBL" id="VWPL01000001">
    <property type="protein sequence ID" value="KAA5603572.1"/>
    <property type="molecule type" value="Genomic_DNA"/>
</dbReference>